<gene>
    <name evidence="3" type="ORF">CMV_020035</name>
</gene>
<comment type="caution">
    <text evidence="3">The sequence shown here is derived from an EMBL/GenBank/DDBJ whole genome shotgun (WGS) entry which is preliminary data.</text>
</comment>
<keyword evidence="4" id="KW-1185">Reference proteome</keyword>
<protein>
    <recommendedName>
        <fullName evidence="1">tRNA:m(4)X modification enzyme TRM13</fullName>
        <ecNumber evidence="1">2.1.1.225</ecNumber>
    </recommendedName>
</protein>
<evidence type="ECO:0000313" key="4">
    <source>
        <dbReference type="Proteomes" id="UP000737018"/>
    </source>
</evidence>
<dbReference type="GO" id="GO:0030488">
    <property type="term" value="P:tRNA methylation"/>
    <property type="evidence" value="ECO:0007669"/>
    <property type="project" value="InterPro"/>
</dbReference>
<dbReference type="InterPro" id="IPR007871">
    <property type="entry name" value="Methyltransferase_TRM13"/>
</dbReference>
<feature type="domain" description="Methyltransferase TRM13" evidence="2">
    <location>
        <begin position="2"/>
        <end position="89"/>
    </location>
</feature>
<comment type="similarity">
    <text evidence="1">Belongs to the methyltransferase TRM13 family.</text>
</comment>
<keyword evidence="1" id="KW-0808">Transferase</keyword>
<dbReference type="Pfam" id="PF05206">
    <property type="entry name" value="TRM13"/>
    <property type="match status" value="1"/>
</dbReference>
<keyword evidence="1" id="KW-0819">tRNA processing</keyword>
<dbReference type="PANTHER" id="PTHR12998:SF0">
    <property type="entry name" value="TRNA:M(4)X MODIFICATION ENZYME TRM13 HOMOLOG"/>
    <property type="match status" value="1"/>
</dbReference>
<dbReference type="PANTHER" id="PTHR12998">
    <property type="entry name" value="TRNA:M(4)X MODIFICATION ENZYME TRM13 HOMOLOG"/>
    <property type="match status" value="1"/>
</dbReference>
<dbReference type="GO" id="GO:0008270">
    <property type="term" value="F:zinc ion binding"/>
    <property type="evidence" value="ECO:0007669"/>
    <property type="project" value="UniProtKB-KW"/>
</dbReference>
<sequence>MGITKEEFHAITWFTSWAVDVDHDSDLPKVPDVKLHLESIENKECGGDASGVEDIVRNMKTVERAVLGFMCKQIIDMGRLIALHATAIEQAQRRMWTKNRAPLMLLLLQSFVASHWPLGLCSKVWSDYNKRLMDRAQFVNVTFNFQAFKFR</sequence>
<dbReference type="AlphaFoldDB" id="A0A8J4QIL2"/>
<reference evidence="3" key="1">
    <citation type="submission" date="2020-03" db="EMBL/GenBank/DDBJ databases">
        <title>Castanea mollissima Vanexum genome sequencing.</title>
        <authorList>
            <person name="Staton M."/>
        </authorList>
    </citation>
    <scope>NUCLEOTIDE SEQUENCE</scope>
    <source>
        <tissue evidence="3">Leaf</tissue>
    </source>
</reference>
<dbReference type="Proteomes" id="UP000737018">
    <property type="component" value="Unassembled WGS sequence"/>
</dbReference>
<comment type="catalytic activity">
    <reaction evidence="1">
        <text>cytidine(4) in tRNA(Gly)(GCC) + S-adenosyl-L-methionine = 2'-O-methylcytidine(4) in tRNA(Gly)(GCC) + S-adenosyl-L-homocysteine + H(+)</text>
        <dbReference type="Rhea" id="RHEA:43192"/>
        <dbReference type="Rhea" id="RHEA-COMP:10399"/>
        <dbReference type="Rhea" id="RHEA-COMP:10400"/>
        <dbReference type="ChEBI" id="CHEBI:15378"/>
        <dbReference type="ChEBI" id="CHEBI:57856"/>
        <dbReference type="ChEBI" id="CHEBI:59789"/>
        <dbReference type="ChEBI" id="CHEBI:74495"/>
        <dbReference type="ChEBI" id="CHEBI:82748"/>
        <dbReference type="EC" id="2.1.1.225"/>
    </reaction>
</comment>
<accession>A0A8J4QIL2</accession>
<organism evidence="3 4">
    <name type="scientific">Castanea mollissima</name>
    <name type="common">Chinese chestnut</name>
    <dbReference type="NCBI Taxonomy" id="60419"/>
    <lineage>
        <taxon>Eukaryota</taxon>
        <taxon>Viridiplantae</taxon>
        <taxon>Streptophyta</taxon>
        <taxon>Embryophyta</taxon>
        <taxon>Tracheophyta</taxon>
        <taxon>Spermatophyta</taxon>
        <taxon>Magnoliopsida</taxon>
        <taxon>eudicotyledons</taxon>
        <taxon>Gunneridae</taxon>
        <taxon>Pentapetalae</taxon>
        <taxon>rosids</taxon>
        <taxon>fabids</taxon>
        <taxon>Fagales</taxon>
        <taxon>Fagaceae</taxon>
        <taxon>Castanea</taxon>
    </lineage>
</organism>
<name>A0A8J4QIL2_9ROSI</name>
<dbReference type="InterPro" id="IPR039044">
    <property type="entry name" value="Trm13"/>
</dbReference>
<evidence type="ECO:0000259" key="2">
    <source>
        <dbReference type="Pfam" id="PF05206"/>
    </source>
</evidence>
<dbReference type="GO" id="GO:0106050">
    <property type="term" value="F:tRNA 2'-O-methyltransferase activity"/>
    <property type="evidence" value="ECO:0007669"/>
    <property type="project" value="UniProtKB-UniRule"/>
</dbReference>
<evidence type="ECO:0000256" key="1">
    <source>
        <dbReference type="RuleBase" id="RU367103"/>
    </source>
</evidence>
<comment type="catalytic activity">
    <reaction evidence="1">
        <text>adenosine(4) in tRNA(His) + S-adenosyl-L-methionine = 2'-O-methyladenosine(4) in tRNA(His) + S-adenosyl-L-homocysteine + H(+)</text>
        <dbReference type="Rhea" id="RHEA:43196"/>
        <dbReference type="Rhea" id="RHEA-COMP:10401"/>
        <dbReference type="Rhea" id="RHEA-COMP:10402"/>
        <dbReference type="ChEBI" id="CHEBI:15378"/>
        <dbReference type="ChEBI" id="CHEBI:57856"/>
        <dbReference type="ChEBI" id="CHEBI:59789"/>
        <dbReference type="ChEBI" id="CHEBI:74411"/>
        <dbReference type="ChEBI" id="CHEBI:74477"/>
        <dbReference type="EC" id="2.1.1.225"/>
    </reaction>
</comment>
<comment type="function">
    <text evidence="1">tRNA methylase which 2'-O-methylates cytidine(4) in tRNA(Pro) and tRNA(Gly)(GCC), and adenosine(4) in tRNA(His).</text>
</comment>
<keyword evidence="1" id="KW-0863">Zinc-finger</keyword>
<evidence type="ECO:0000313" key="3">
    <source>
        <dbReference type="EMBL" id="KAF3954645.1"/>
    </source>
</evidence>
<comment type="catalytic activity">
    <reaction evidence="1">
        <text>cytidine(4) in tRNA(Pro) + S-adenosyl-L-methionine = 2'-O-methylcytidine(4) in tRNA(Pro) + S-adenosyl-L-homocysteine + H(+)</text>
        <dbReference type="Rhea" id="RHEA:32767"/>
        <dbReference type="Rhea" id="RHEA-COMP:10397"/>
        <dbReference type="Rhea" id="RHEA-COMP:10398"/>
        <dbReference type="ChEBI" id="CHEBI:15378"/>
        <dbReference type="ChEBI" id="CHEBI:57856"/>
        <dbReference type="ChEBI" id="CHEBI:59789"/>
        <dbReference type="ChEBI" id="CHEBI:74495"/>
        <dbReference type="ChEBI" id="CHEBI:82748"/>
        <dbReference type="EC" id="2.1.1.225"/>
    </reaction>
</comment>
<dbReference type="EC" id="2.1.1.225" evidence="1"/>
<keyword evidence="1" id="KW-0489">Methyltransferase</keyword>
<proteinExistence type="inferred from homology"/>
<keyword evidence="1" id="KW-0949">S-adenosyl-L-methionine</keyword>
<keyword evidence="1" id="KW-0862">Zinc</keyword>
<dbReference type="OrthoDB" id="258806at2759"/>
<keyword evidence="1" id="KW-0479">Metal-binding</keyword>
<dbReference type="EMBL" id="JRKL02003634">
    <property type="protein sequence ID" value="KAF3954645.1"/>
    <property type="molecule type" value="Genomic_DNA"/>
</dbReference>